<dbReference type="Pfam" id="PF11913">
    <property type="entry name" value="DUF3431"/>
    <property type="match status" value="1"/>
</dbReference>
<dbReference type="PANTHER" id="PTHR37490:SF2">
    <property type="match status" value="1"/>
</dbReference>
<evidence type="ECO:0000256" key="1">
    <source>
        <dbReference type="SAM" id="Phobius"/>
    </source>
</evidence>
<protein>
    <submittedName>
        <fullName evidence="2">Uncharacterized protein</fullName>
    </submittedName>
</protein>
<keyword evidence="1" id="KW-0812">Transmembrane</keyword>
<reference evidence="2" key="1">
    <citation type="submission" date="2019-04" db="EMBL/GenBank/DDBJ databases">
        <title>Friends and foes A comparative genomics studyof 23 Aspergillus species from section Flavi.</title>
        <authorList>
            <consortium name="DOE Joint Genome Institute"/>
            <person name="Kjaerbolling I."/>
            <person name="Vesth T."/>
            <person name="Frisvad J.C."/>
            <person name="Nybo J.L."/>
            <person name="Theobald S."/>
            <person name="Kildgaard S."/>
            <person name="Isbrandt T."/>
            <person name="Kuo A."/>
            <person name="Sato A."/>
            <person name="Lyhne E.K."/>
            <person name="Kogle M.E."/>
            <person name="Wiebenga A."/>
            <person name="Kun R.S."/>
            <person name="Lubbers R.J."/>
            <person name="Makela M.R."/>
            <person name="Barry K."/>
            <person name="Chovatia M."/>
            <person name="Clum A."/>
            <person name="Daum C."/>
            <person name="Haridas S."/>
            <person name="He G."/>
            <person name="LaButti K."/>
            <person name="Lipzen A."/>
            <person name="Mondo S."/>
            <person name="Riley R."/>
            <person name="Salamov A."/>
            <person name="Simmons B.A."/>
            <person name="Magnuson J.K."/>
            <person name="Henrissat B."/>
            <person name="Mortensen U.H."/>
            <person name="Larsen T.O."/>
            <person name="Devries R.P."/>
            <person name="Grigoriev I.V."/>
            <person name="Machida M."/>
            <person name="Baker S.E."/>
            <person name="Andersen M.R."/>
        </authorList>
    </citation>
    <scope>NUCLEOTIDE SEQUENCE [LARGE SCALE GENOMIC DNA]</scope>
    <source>
        <strain evidence="2">IBT 14317</strain>
    </source>
</reference>
<gene>
    <name evidence="2" type="ORF">BDV23DRAFT_151756</name>
</gene>
<accession>A0A5N7CDJ3</accession>
<name>A0A5N7CDJ3_PETAA</name>
<dbReference type="AlphaFoldDB" id="A0A5N7CDJ3"/>
<evidence type="ECO:0000313" key="2">
    <source>
        <dbReference type="EMBL" id="KAE8392184.1"/>
    </source>
</evidence>
<dbReference type="EMBL" id="ML735239">
    <property type="protein sequence ID" value="KAE8392184.1"/>
    <property type="molecule type" value="Genomic_DNA"/>
</dbReference>
<dbReference type="InterPro" id="IPR021838">
    <property type="entry name" value="DUF3431"/>
</dbReference>
<sequence>MGMLLGALGQPIGSCVQIWRRYTWHLIVVYLVLLGVVFLTLVSKLNGEDPISVRDKTHGPYEPLPLTLSKALVLAKIREENVSWIDDLQPQWRPYIYTTDNEPGYYPVPENKGREGMAYLTHIIDNYDDLTDIIVFMHASGTQWHNDVGGTNSSYLLTKLHLDVVKQRGYTNLRCQRRPGCPIAVRPLDPEYTSSSNIVYRNFTTIYTQLFNTSLEQVPAEIGGICCGQFALSRERIHRRPRNEYVRMRDWALSTSLDNFTVGSVFEMLWHMVFLEGPVS</sequence>
<feature type="transmembrane region" description="Helical" evidence="1">
    <location>
        <begin position="24"/>
        <end position="42"/>
    </location>
</feature>
<dbReference type="OrthoDB" id="426718at2759"/>
<dbReference type="Proteomes" id="UP000326877">
    <property type="component" value="Unassembled WGS sequence"/>
</dbReference>
<organism evidence="2">
    <name type="scientific">Petromyces alliaceus</name>
    <name type="common">Aspergillus alliaceus</name>
    <dbReference type="NCBI Taxonomy" id="209559"/>
    <lineage>
        <taxon>Eukaryota</taxon>
        <taxon>Fungi</taxon>
        <taxon>Dikarya</taxon>
        <taxon>Ascomycota</taxon>
        <taxon>Pezizomycotina</taxon>
        <taxon>Eurotiomycetes</taxon>
        <taxon>Eurotiomycetidae</taxon>
        <taxon>Eurotiales</taxon>
        <taxon>Aspergillaceae</taxon>
        <taxon>Aspergillus</taxon>
        <taxon>Aspergillus subgen. Circumdati</taxon>
    </lineage>
</organism>
<proteinExistence type="predicted"/>
<keyword evidence="1" id="KW-1133">Transmembrane helix</keyword>
<dbReference type="PANTHER" id="PTHR37490">
    <property type="entry name" value="EXPRESSED PROTEIN"/>
    <property type="match status" value="1"/>
</dbReference>
<keyword evidence="1" id="KW-0472">Membrane</keyword>